<dbReference type="OrthoDB" id="350374at2"/>
<sequence>MKKLLLFISLLSISVSTYSYNIKYLEGFYNLYVESFYGYPHDVNRNIFYLKSALSAPFSNPLYAIAKIEDEIHWEKYRYLMYMHINLKLVDSFLQLANSLDKHNAYFYNAPWKEYNIKSLNEAEKYYLEAKKYWVDALEWSSLANADKFMFLYVEDIITFEDESFMIENGDLDYNKIIDKHLKRLNEVRTKFENMDENTY</sequence>
<keyword evidence="2" id="KW-1185">Reference proteome</keyword>
<reference evidence="1 2" key="2">
    <citation type="submission" date="2019-09" db="EMBL/GenBank/DDBJ databases">
        <title>Complete Genome Sequence and Methylome Analysis of free living Spirochaetas.</title>
        <authorList>
            <person name="Leshcheva N."/>
            <person name="Mikheeva N."/>
        </authorList>
    </citation>
    <scope>NUCLEOTIDE SEQUENCE [LARGE SCALE GENOMIC DNA]</scope>
    <source>
        <strain evidence="1 2">P</strain>
    </source>
</reference>
<dbReference type="RefSeq" id="WP_149566534.1">
    <property type="nucleotide sequence ID" value="NZ_CP035807.1"/>
</dbReference>
<protein>
    <submittedName>
        <fullName evidence="1">Uncharacterized protein</fullName>
    </submittedName>
</protein>
<proteinExistence type="predicted"/>
<dbReference type="EMBL" id="CP035807">
    <property type="protein sequence ID" value="QEN03274.1"/>
    <property type="molecule type" value="Genomic_DNA"/>
</dbReference>
<evidence type="ECO:0000313" key="1">
    <source>
        <dbReference type="EMBL" id="QEN03274.1"/>
    </source>
</evidence>
<reference evidence="1 2" key="1">
    <citation type="submission" date="2019-02" db="EMBL/GenBank/DDBJ databases">
        <authorList>
            <person name="Fomenkov A."/>
            <person name="Dubinina G."/>
            <person name="Grabovich M."/>
            <person name="Vincze T."/>
            <person name="Roberts R.J."/>
        </authorList>
    </citation>
    <scope>NUCLEOTIDE SEQUENCE [LARGE SCALE GENOMIC DNA]</scope>
    <source>
        <strain evidence="1 2">P</strain>
    </source>
</reference>
<dbReference type="KEGG" id="sper:EW093_00650"/>
<gene>
    <name evidence="1" type="ORF">EW093_00650</name>
</gene>
<dbReference type="Proteomes" id="UP000323824">
    <property type="component" value="Chromosome"/>
</dbReference>
<dbReference type="AlphaFoldDB" id="A0A5C1Q9F4"/>
<accession>A0A5C1Q9F4</accession>
<evidence type="ECO:0000313" key="2">
    <source>
        <dbReference type="Proteomes" id="UP000323824"/>
    </source>
</evidence>
<name>A0A5C1Q9F4_9SPIO</name>
<organism evidence="1 2">
    <name type="scientific">Thiospirochaeta perfilievii</name>
    <dbReference type="NCBI Taxonomy" id="252967"/>
    <lineage>
        <taxon>Bacteria</taxon>
        <taxon>Pseudomonadati</taxon>
        <taxon>Spirochaetota</taxon>
        <taxon>Spirochaetia</taxon>
        <taxon>Spirochaetales</taxon>
        <taxon>Spirochaetaceae</taxon>
        <taxon>Thiospirochaeta</taxon>
    </lineage>
</organism>